<dbReference type="InterPro" id="IPR013632">
    <property type="entry name" value="Rad51_C"/>
</dbReference>
<dbReference type="Gene3D" id="3.40.50.300">
    <property type="entry name" value="P-loop containing nucleotide triphosphate hydrolases"/>
    <property type="match status" value="1"/>
</dbReference>
<feature type="domain" description="RecA family profile 1" evidence="2">
    <location>
        <begin position="25"/>
        <end position="241"/>
    </location>
</feature>
<dbReference type="AlphaFoldDB" id="A0AAD9GEJ2"/>
<feature type="chain" id="PRO_5042010700" evidence="1">
    <location>
        <begin position="18"/>
        <end position="501"/>
    </location>
</feature>
<accession>A0AAD9GEJ2</accession>
<evidence type="ECO:0000313" key="3">
    <source>
        <dbReference type="EMBL" id="KAK1937034.1"/>
    </source>
</evidence>
<dbReference type="GO" id="GO:0033065">
    <property type="term" value="C:Rad51C-XRCC3 complex"/>
    <property type="evidence" value="ECO:0007669"/>
    <property type="project" value="TreeGrafter"/>
</dbReference>
<dbReference type="GO" id="GO:0000722">
    <property type="term" value="P:telomere maintenance via recombination"/>
    <property type="evidence" value="ECO:0007669"/>
    <property type="project" value="TreeGrafter"/>
</dbReference>
<dbReference type="Proteomes" id="UP001259832">
    <property type="component" value="Unassembled WGS sequence"/>
</dbReference>
<evidence type="ECO:0000256" key="1">
    <source>
        <dbReference type="SAM" id="SignalP"/>
    </source>
</evidence>
<dbReference type="GO" id="GO:0000400">
    <property type="term" value="F:four-way junction DNA binding"/>
    <property type="evidence" value="ECO:0007669"/>
    <property type="project" value="TreeGrafter"/>
</dbReference>
<dbReference type="GO" id="GO:0045003">
    <property type="term" value="P:double-strand break repair via synthesis-dependent strand annealing"/>
    <property type="evidence" value="ECO:0007669"/>
    <property type="project" value="TreeGrafter"/>
</dbReference>
<dbReference type="SUPFAM" id="SSF52540">
    <property type="entry name" value="P-loop containing nucleoside triphosphate hydrolases"/>
    <property type="match status" value="1"/>
</dbReference>
<dbReference type="InterPro" id="IPR027417">
    <property type="entry name" value="P-loop_NTPase"/>
</dbReference>
<evidence type="ECO:0000313" key="4">
    <source>
        <dbReference type="Proteomes" id="UP001259832"/>
    </source>
</evidence>
<dbReference type="PANTHER" id="PTHR46487:SF1">
    <property type="entry name" value="DNA REPAIR PROTEIN XRCC3"/>
    <property type="match status" value="1"/>
</dbReference>
<evidence type="ECO:0000259" key="2">
    <source>
        <dbReference type="PROSITE" id="PS50162"/>
    </source>
</evidence>
<dbReference type="GO" id="GO:0090656">
    <property type="term" value="P:t-circle formation"/>
    <property type="evidence" value="ECO:0007669"/>
    <property type="project" value="TreeGrafter"/>
</dbReference>
<dbReference type="GO" id="GO:0140664">
    <property type="term" value="F:ATP-dependent DNA damage sensor activity"/>
    <property type="evidence" value="ECO:0007669"/>
    <property type="project" value="InterPro"/>
</dbReference>
<dbReference type="GO" id="GO:0005657">
    <property type="term" value="C:replication fork"/>
    <property type="evidence" value="ECO:0007669"/>
    <property type="project" value="TreeGrafter"/>
</dbReference>
<dbReference type="InterPro" id="IPR020588">
    <property type="entry name" value="RecA_ATP-bd"/>
</dbReference>
<dbReference type="PROSITE" id="PS50162">
    <property type="entry name" value="RECA_2"/>
    <property type="match status" value="1"/>
</dbReference>
<organism evidence="3 4">
    <name type="scientific">Phytophthora citrophthora</name>
    <dbReference type="NCBI Taxonomy" id="4793"/>
    <lineage>
        <taxon>Eukaryota</taxon>
        <taxon>Sar</taxon>
        <taxon>Stramenopiles</taxon>
        <taxon>Oomycota</taxon>
        <taxon>Peronosporomycetes</taxon>
        <taxon>Peronosporales</taxon>
        <taxon>Peronosporaceae</taxon>
        <taxon>Phytophthora</taxon>
    </lineage>
</organism>
<keyword evidence="1" id="KW-0732">Signal</keyword>
<dbReference type="Pfam" id="PF08423">
    <property type="entry name" value="Rad51"/>
    <property type="match status" value="2"/>
</dbReference>
<feature type="signal peptide" evidence="1">
    <location>
        <begin position="1"/>
        <end position="17"/>
    </location>
</feature>
<dbReference type="EMBL" id="JASMQC010000020">
    <property type="protein sequence ID" value="KAK1937034.1"/>
    <property type="molecule type" value="Genomic_DNA"/>
</dbReference>
<name>A0AAD9GEJ2_9STRA</name>
<dbReference type="GO" id="GO:0071140">
    <property type="term" value="P:resolution of mitotic recombination intermediates"/>
    <property type="evidence" value="ECO:0007669"/>
    <property type="project" value="TreeGrafter"/>
</dbReference>
<protein>
    <submittedName>
        <fullName evidence="3">DNA repair protein XRCC3</fullName>
    </submittedName>
</protein>
<keyword evidence="4" id="KW-1185">Reference proteome</keyword>
<gene>
    <name evidence="3" type="ORF">P3T76_009812</name>
</gene>
<proteinExistence type="predicted"/>
<dbReference type="GO" id="GO:0005524">
    <property type="term" value="F:ATP binding"/>
    <property type="evidence" value="ECO:0007669"/>
    <property type="project" value="InterPro"/>
</dbReference>
<reference evidence="3" key="1">
    <citation type="submission" date="2023-08" db="EMBL/GenBank/DDBJ databases">
        <title>Reference Genome Resource for the Citrus Pathogen Phytophthora citrophthora.</title>
        <authorList>
            <person name="Moller H."/>
            <person name="Coetzee B."/>
            <person name="Rose L.J."/>
            <person name="Van Niekerk J.M."/>
        </authorList>
    </citation>
    <scope>NUCLEOTIDE SEQUENCE</scope>
    <source>
        <strain evidence="3">STE-U-9442</strain>
    </source>
</reference>
<comment type="caution">
    <text evidence="3">The sequence shown here is derived from an EMBL/GenBank/DDBJ whole genome shotgun (WGS) entry which is preliminary data.</text>
</comment>
<sequence length="501" mass="54809">MTWYCSLQIHMATTALALWEARTSNSFVLPSGCESIDELLQGGFRSGIVTEICGEASAGKTQLCLQLLLQCCLPRFLGGLQGTACYICTEGVGSVKRLHDLAQLYAKKYGAAMNVGAKRKRDAASPKLTGSDFLDGIFVEQLYTVNDLMDLIVCTTVVYNSDVVRVLLQQARLPALLAEQNTKLVVLDSVAAVFRLESTSSVKVILSIEAAERSRTMFHLANCMRILSDQYGVVFVVTNQVTGDFDPRSVATGNGLKPALGLSWSHCVNQRLVITRHTNSIRRQLVVAFSPHLPAKNCFFQVTSEGVRPYGCHICFNFRPTVRYLRNPSARMGVHAHCIGHKRFIHRTTTSAALDSQPSINMVATKQTRHTHSPASSNNTSFDGCEIRSGMSVQDLKHLTAQRQRLEFWARNSPRQMAMAADFSYASSPSSTCSSLSTSPPPKFSDGACYSAVYGYVPPPSRRGFASDKMFVTCGGQVVSFMEGVVNAPQGDFQLDNLPAN</sequence>
<dbReference type="PANTHER" id="PTHR46487">
    <property type="entry name" value="DNA REPAIR PROTEIN XRCC3"/>
    <property type="match status" value="1"/>
</dbReference>